<evidence type="ECO:0000256" key="2">
    <source>
        <dbReference type="ARBA" id="ARBA00002315"/>
    </source>
</evidence>
<dbReference type="CDD" id="cd16011">
    <property type="entry name" value="iPGM_like"/>
    <property type="match status" value="1"/>
</dbReference>
<name>A0A7D6C447_9ACTN</name>
<reference evidence="7" key="1">
    <citation type="submission" date="2020-08" db="EMBL/GenBank/DDBJ databases">
        <title>A bifunctional nitrone conjugated secondary metabolite targeting the ribosome.</title>
        <authorList>
            <person name="Limbrick E.M."/>
            <person name="Graf M."/>
            <person name="Derewacz D.K."/>
            <person name="Nguyen F."/>
            <person name="Spraggins J.M."/>
            <person name="Wieland M."/>
            <person name="Ynigez-Gutierrez A.E."/>
            <person name="Reisman B.J."/>
            <person name="Zinshteyn B."/>
            <person name="McCulloch K."/>
            <person name="Iverson T.M."/>
            <person name="Green R."/>
            <person name="Wilson D.N."/>
            <person name="Bachmann B.O."/>
        </authorList>
    </citation>
    <scope>NUCLEOTIDE SEQUENCE</scope>
    <source>
        <strain evidence="7">Africana</strain>
    </source>
</reference>
<dbReference type="PANTHER" id="PTHR31209:SF0">
    <property type="entry name" value="METALLOENZYME DOMAIN-CONTAINING PROTEIN"/>
    <property type="match status" value="1"/>
</dbReference>
<sequence length="427" mass="44705">MADKIYLIALCGAADQPVAGSPTPLEQAHLPHLDALAARGRNGLLTVIDDQIPPESDSGALALLGYDPVEHYAGRGPLEGFGIGFLQPGSGVATVCFRLNMASHDPGGGRLDRRTARDLSDDELQDLLAAVRAEVSLADLGAGFDITGFGRHRGIIAFHHPGEPLSGEVTSTDPQYERVGAFGVPRREHAAAPLPCRPLADTPAARRTAELVNAFVARSAAVLEATPVNKGRRAAGRPAANRIILRDGGDRLPELQPFVQRHGRTLTVFGQIPAERGLARLAGGDYADARQPAGRPDPDYYAELAERLVADPAGVVYVHVKGPDEAAHDGDPHGKADALSRLDEHLFGRLLPAVGDGGTVIVTGDHATPWRLGIHSADPVPVTVAGRGQPADDVTSYSERAAGRGALGHRRACELLPAVLTGGGGDV</sequence>
<dbReference type="InterPro" id="IPR006124">
    <property type="entry name" value="Metalloenzyme"/>
</dbReference>
<dbReference type="GO" id="GO:0046872">
    <property type="term" value="F:metal ion binding"/>
    <property type="evidence" value="ECO:0007669"/>
    <property type="project" value="InterPro"/>
</dbReference>
<dbReference type="NCBIfam" id="NF038358">
    <property type="entry name" value="phophono_PhpG"/>
    <property type="match status" value="1"/>
</dbReference>
<organism evidence="7">
    <name type="scientific">Micromonospora carbonacea</name>
    <dbReference type="NCBI Taxonomy" id="47853"/>
    <lineage>
        <taxon>Bacteria</taxon>
        <taxon>Bacillati</taxon>
        <taxon>Actinomycetota</taxon>
        <taxon>Actinomycetes</taxon>
        <taxon>Micromonosporales</taxon>
        <taxon>Micromonosporaceae</taxon>
        <taxon>Micromonospora</taxon>
    </lineage>
</organism>
<evidence type="ECO:0000313" key="7">
    <source>
        <dbReference type="EMBL" id="QLJ96944.1"/>
    </source>
</evidence>
<evidence type="ECO:0000256" key="5">
    <source>
        <dbReference type="ARBA" id="ARBA00023152"/>
    </source>
</evidence>
<comment type="pathway">
    <text evidence="3">Carbohydrate degradation.</text>
</comment>
<comment type="catalytic activity">
    <reaction evidence="1">
        <text>(2R)-2-phosphoglycerate = (2R)-3-phosphoglycerate</text>
        <dbReference type="Rhea" id="RHEA:15901"/>
        <dbReference type="ChEBI" id="CHEBI:58272"/>
        <dbReference type="ChEBI" id="CHEBI:58289"/>
        <dbReference type="EC" id="5.4.2.12"/>
    </reaction>
</comment>
<evidence type="ECO:0000256" key="3">
    <source>
        <dbReference type="ARBA" id="ARBA00004921"/>
    </source>
</evidence>
<gene>
    <name evidence="7" type="primary">apgM</name>
    <name evidence="7" type="ORF">HZU44_18890</name>
</gene>
<evidence type="ECO:0000259" key="6">
    <source>
        <dbReference type="Pfam" id="PF01676"/>
    </source>
</evidence>
<dbReference type="Pfam" id="PF01676">
    <property type="entry name" value="Metalloenzyme"/>
    <property type="match status" value="1"/>
</dbReference>
<dbReference type="EMBL" id="CP058905">
    <property type="protein sequence ID" value="QLJ96944.1"/>
    <property type="molecule type" value="Genomic_DNA"/>
</dbReference>
<keyword evidence="5" id="KW-0324">Glycolysis</keyword>
<dbReference type="PANTHER" id="PTHR31209">
    <property type="entry name" value="COFACTOR-INDEPENDENT PHOSPHOGLYCERATE MUTASE"/>
    <property type="match status" value="1"/>
</dbReference>
<dbReference type="InterPro" id="IPR004456">
    <property type="entry name" value="Pglycerate_mutase_ApgM"/>
</dbReference>
<comment type="function">
    <text evidence="2">Catalyzes the interconversion of 2-phosphoglycerate and 3-phosphoglycerate.</text>
</comment>
<dbReference type="GO" id="GO:0006096">
    <property type="term" value="P:glycolytic process"/>
    <property type="evidence" value="ECO:0007669"/>
    <property type="project" value="UniProtKB-KW"/>
</dbReference>
<protein>
    <submittedName>
        <fullName evidence="7">2</fullName>
        <ecNumber evidence="7">5.4.2.12</ecNumber>
    </submittedName>
</protein>
<proteinExistence type="inferred from homology"/>
<evidence type="ECO:0000256" key="4">
    <source>
        <dbReference type="ARBA" id="ARBA00005524"/>
    </source>
</evidence>
<dbReference type="AlphaFoldDB" id="A0A7D6C447"/>
<dbReference type="Pfam" id="PF10143">
    <property type="entry name" value="PhosphMutase"/>
    <property type="match status" value="1"/>
</dbReference>
<comment type="similarity">
    <text evidence="4">Belongs to the BPG-independent phosphoglycerate mutase family. A-PGAM subfamily.</text>
</comment>
<feature type="domain" description="Metalloenzyme" evidence="6">
    <location>
        <begin position="4"/>
        <end position="409"/>
    </location>
</feature>
<dbReference type="InterPro" id="IPR017850">
    <property type="entry name" value="Alkaline_phosphatase_core_sf"/>
</dbReference>
<dbReference type="Gene3D" id="3.40.720.10">
    <property type="entry name" value="Alkaline Phosphatase, subunit A"/>
    <property type="match status" value="2"/>
</dbReference>
<dbReference type="PIRSF" id="PIRSF006392">
    <property type="entry name" value="IPGAM_arch"/>
    <property type="match status" value="1"/>
</dbReference>
<evidence type="ECO:0000256" key="1">
    <source>
        <dbReference type="ARBA" id="ARBA00000370"/>
    </source>
</evidence>
<accession>A0A7D6C447</accession>
<dbReference type="SUPFAM" id="SSF53649">
    <property type="entry name" value="Alkaline phosphatase-like"/>
    <property type="match status" value="1"/>
</dbReference>
<dbReference type="GO" id="GO:0004619">
    <property type="term" value="F:phosphoglycerate mutase activity"/>
    <property type="evidence" value="ECO:0007669"/>
    <property type="project" value="UniProtKB-EC"/>
</dbReference>
<dbReference type="EC" id="5.4.2.12" evidence="7"/>
<keyword evidence="7" id="KW-0413">Isomerase</keyword>